<dbReference type="Proteomes" id="UP000229615">
    <property type="component" value="Unassembled WGS sequence"/>
</dbReference>
<evidence type="ECO:0000256" key="7">
    <source>
        <dbReference type="ARBA" id="ARBA00022984"/>
    </source>
</evidence>
<evidence type="ECO:0000256" key="3">
    <source>
        <dbReference type="ARBA" id="ARBA00022679"/>
    </source>
</evidence>
<dbReference type="UniPathway" id="UPA00219"/>
<feature type="domain" description="L,D-TPase catalytic" evidence="14">
    <location>
        <begin position="79"/>
        <end position="195"/>
    </location>
</feature>
<dbReference type="SUPFAM" id="SSF141523">
    <property type="entry name" value="L,D-transpeptidase catalytic domain-like"/>
    <property type="match status" value="1"/>
</dbReference>
<dbReference type="PANTHER" id="PTHR30582">
    <property type="entry name" value="L,D-TRANSPEPTIDASE"/>
    <property type="match status" value="1"/>
</dbReference>
<keyword evidence="6 11" id="KW-0133">Cell shape</keyword>
<dbReference type="AlphaFoldDB" id="A0A2H0UPF0"/>
<sequence>MSLLKTKIPLWAVVIILWLAGAAFIFVFTFYQTKIYNYQLLLPNEQMQIAEFNYGAWPALSQRSFFEKVKEKFILESTNFIEADLSQMKIRYYQDGQVLKEGDILSKGKEGSWWETPAGLYKVEFKKPTHFSSFGQVYQPWSMAFQGNFFIHGWPHYPNGDPVARGYSGGCIRLSNEDAKSIYNEVEVGTPVLVYEEDFKVQPSNYQMHISGLSASHYLAADLDSNFVFLQKSADEKVAIASITKFMTALITAEFINLDHEITISQDMVVETSLPRLIAGERVSAYQLLFPLLLESSNEAAYALAEFKGLDTFVALMNRKATALGLEIAHFSDPAGISADNQASLKDLFYLLRYLKNNRSFILNISSGQLTNSIYGAPEFANLKNFNEIDGLDGFIGGKTGKSTSAKETFAAIYQIPIGTEAHPIAIIVTGSDNAHEDTRILYDWIKNNYSNKVIEEPQSLLLENNADLQR</sequence>
<dbReference type="Pfam" id="PF03734">
    <property type="entry name" value="YkuD"/>
    <property type="match status" value="1"/>
</dbReference>
<feature type="active site" evidence="9">
    <location>
        <position position="296"/>
    </location>
</feature>
<keyword evidence="5" id="KW-0378">Hydrolase</keyword>
<evidence type="ECO:0000256" key="5">
    <source>
        <dbReference type="ARBA" id="ARBA00022801"/>
    </source>
</evidence>
<feature type="binding site" evidence="10">
    <location>
        <position position="399"/>
    </location>
    <ligand>
        <name>substrate</name>
    </ligand>
</feature>
<dbReference type="CDD" id="cd16913">
    <property type="entry name" value="YkuD_like"/>
    <property type="match status" value="1"/>
</dbReference>
<feature type="active site" description="Proton donor/acceptor" evidence="11">
    <location>
        <position position="152"/>
    </location>
</feature>
<dbReference type="SUPFAM" id="SSF56601">
    <property type="entry name" value="beta-lactamase/transpeptidase-like"/>
    <property type="match status" value="1"/>
</dbReference>
<protein>
    <recommendedName>
        <fullName evidence="14">L,D-TPase catalytic domain-containing protein</fullName>
    </recommendedName>
</protein>
<dbReference type="InterPro" id="IPR018044">
    <property type="entry name" value="Peptidase_S11"/>
</dbReference>
<dbReference type="Gene3D" id="3.40.710.10">
    <property type="entry name" value="DD-peptidase/beta-lactamase superfamily"/>
    <property type="match status" value="1"/>
</dbReference>
<keyword evidence="4" id="KW-0732">Signal</keyword>
<evidence type="ECO:0000256" key="13">
    <source>
        <dbReference type="SAM" id="Phobius"/>
    </source>
</evidence>
<dbReference type="InterPro" id="IPR001967">
    <property type="entry name" value="Peptidase_S11_N"/>
</dbReference>
<keyword evidence="3" id="KW-0808">Transferase</keyword>
<dbReference type="InterPro" id="IPR050979">
    <property type="entry name" value="LD-transpeptidase"/>
</dbReference>
<evidence type="ECO:0000256" key="10">
    <source>
        <dbReference type="PIRSR" id="PIRSR618044-2"/>
    </source>
</evidence>
<dbReference type="PROSITE" id="PS52029">
    <property type="entry name" value="LD_TPASE"/>
    <property type="match status" value="1"/>
</dbReference>
<evidence type="ECO:0000256" key="2">
    <source>
        <dbReference type="ARBA" id="ARBA00007164"/>
    </source>
</evidence>
<evidence type="ECO:0000256" key="1">
    <source>
        <dbReference type="ARBA" id="ARBA00004752"/>
    </source>
</evidence>
<comment type="similarity">
    <text evidence="2 12">Belongs to the peptidase S11 family.</text>
</comment>
<dbReference type="GO" id="GO:0016740">
    <property type="term" value="F:transferase activity"/>
    <property type="evidence" value="ECO:0007669"/>
    <property type="project" value="UniProtKB-KW"/>
</dbReference>
<name>A0A2H0UPF0_9BACT</name>
<evidence type="ECO:0000256" key="6">
    <source>
        <dbReference type="ARBA" id="ARBA00022960"/>
    </source>
</evidence>
<dbReference type="GO" id="GO:0005576">
    <property type="term" value="C:extracellular region"/>
    <property type="evidence" value="ECO:0007669"/>
    <property type="project" value="TreeGrafter"/>
</dbReference>
<keyword evidence="13" id="KW-0812">Transmembrane</keyword>
<keyword evidence="8 11" id="KW-0961">Cell wall biogenesis/degradation</keyword>
<evidence type="ECO:0000256" key="12">
    <source>
        <dbReference type="RuleBase" id="RU004016"/>
    </source>
</evidence>
<organism evidence="15 16">
    <name type="scientific">Candidatus Harrisonbacteria bacterium CG10_big_fil_rev_8_21_14_0_10_44_23</name>
    <dbReference type="NCBI Taxonomy" id="1974585"/>
    <lineage>
        <taxon>Bacteria</taxon>
        <taxon>Candidatus Harrisoniibacteriota</taxon>
    </lineage>
</organism>
<proteinExistence type="inferred from homology"/>
<dbReference type="PRINTS" id="PR00725">
    <property type="entry name" value="DADACBPTASE1"/>
</dbReference>
<feature type="active site" description="Acyl-ester intermediate" evidence="9">
    <location>
        <position position="242"/>
    </location>
</feature>
<evidence type="ECO:0000256" key="8">
    <source>
        <dbReference type="ARBA" id="ARBA00023316"/>
    </source>
</evidence>
<dbReference type="GO" id="GO:0071972">
    <property type="term" value="F:peptidoglycan L,D-transpeptidase activity"/>
    <property type="evidence" value="ECO:0007669"/>
    <property type="project" value="TreeGrafter"/>
</dbReference>
<evidence type="ECO:0000313" key="15">
    <source>
        <dbReference type="EMBL" id="PIR88297.1"/>
    </source>
</evidence>
<feature type="active site" description="Nucleophile" evidence="11">
    <location>
        <position position="171"/>
    </location>
</feature>
<dbReference type="PANTHER" id="PTHR30582:SF2">
    <property type="entry name" value="L,D-TRANSPEPTIDASE YCIB-RELATED"/>
    <property type="match status" value="1"/>
</dbReference>
<comment type="pathway">
    <text evidence="1 11">Cell wall biogenesis; peptidoglycan biosynthesis.</text>
</comment>
<dbReference type="InterPro" id="IPR012338">
    <property type="entry name" value="Beta-lactam/transpept-like"/>
</dbReference>
<feature type="transmembrane region" description="Helical" evidence="13">
    <location>
        <begin position="12"/>
        <end position="31"/>
    </location>
</feature>
<dbReference type="EMBL" id="PFBB01000035">
    <property type="protein sequence ID" value="PIR88297.1"/>
    <property type="molecule type" value="Genomic_DNA"/>
</dbReference>
<dbReference type="GO" id="GO:0071555">
    <property type="term" value="P:cell wall organization"/>
    <property type="evidence" value="ECO:0007669"/>
    <property type="project" value="UniProtKB-UniRule"/>
</dbReference>
<evidence type="ECO:0000313" key="16">
    <source>
        <dbReference type="Proteomes" id="UP000229615"/>
    </source>
</evidence>
<dbReference type="Pfam" id="PF00768">
    <property type="entry name" value="Peptidase_S11"/>
    <property type="match status" value="1"/>
</dbReference>
<dbReference type="GO" id="GO:0008360">
    <property type="term" value="P:regulation of cell shape"/>
    <property type="evidence" value="ECO:0007669"/>
    <property type="project" value="UniProtKB-UniRule"/>
</dbReference>
<dbReference type="GO" id="GO:0018104">
    <property type="term" value="P:peptidoglycan-protein cross-linking"/>
    <property type="evidence" value="ECO:0007669"/>
    <property type="project" value="TreeGrafter"/>
</dbReference>
<evidence type="ECO:0000256" key="4">
    <source>
        <dbReference type="ARBA" id="ARBA00022729"/>
    </source>
</evidence>
<feature type="active site" description="Proton acceptor" evidence="9">
    <location>
        <position position="245"/>
    </location>
</feature>
<evidence type="ECO:0000256" key="11">
    <source>
        <dbReference type="PROSITE-ProRule" id="PRU01373"/>
    </source>
</evidence>
<keyword evidence="7 11" id="KW-0573">Peptidoglycan synthesis</keyword>
<dbReference type="InterPro" id="IPR005490">
    <property type="entry name" value="LD_TPept_cat_dom"/>
</dbReference>
<dbReference type="GO" id="GO:0009002">
    <property type="term" value="F:serine-type D-Ala-D-Ala carboxypeptidase activity"/>
    <property type="evidence" value="ECO:0007669"/>
    <property type="project" value="InterPro"/>
</dbReference>
<keyword evidence="13" id="KW-1133">Transmembrane helix</keyword>
<dbReference type="InterPro" id="IPR038063">
    <property type="entry name" value="Transpep_catalytic_dom"/>
</dbReference>
<accession>A0A2H0UPF0</accession>
<comment type="caution">
    <text evidence="15">The sequence shown here is derived from an EMBL/GenBank/DDBJ whole genome shotgun (WGS) entry which is preliminary data.</text>
</comment>
<dbReference type="GO" id="GO:0006508">
    <property type="term" value="P:proteolysis"/>
    <property type="evidence" value="ECO:0007669"/>
    <property type="project" value="InterPro"/>
</dbReference>
<keyword evidence="13" id="KW-0472">Membrane</keyword>
<evidence type="ECO:0000256" key="9">
    <source>
        <dbReference type="PIRSR" id="PIRSR618044-1"/>
    </source>
</evidence>
<gene>
    <name evidence="15" type="ORF">COU09_03085</name>
</gene>
<reference evidence="16" key="1">
    <citation type="submission" date="2017-09" db="EMBL/GenBank/DDBJ databases">
        <title>Depth-based differentiation of microbial function through sediment-hosted aquifers and enrichment of novel symbionts in the deep terrestrial subsurface.</title>
        <authorList>
            <person name="Probst A.J."/>
            <person name="Ladd B."/>
            <person name="Jarett J.K."/>
            <person name="Geller-Mcgrath D.E."/>
            <person name="Sieber C.M.K."/>
            <person name="Emerson J.B."/>
            <person name="Anantharaman K."/>
            <person name="Thomas B.C."/>
            <person name="Malmstrom R."/>
            <person name="Stieglmeier M."/>
            <person name="Klingl A."/>
            <person name="Woyke T."/>
            <person name="Ryan C.M."/>
            <person name="Banfield J.F."/>
        </authorList>
    </citation>
    <scope>NUCLEOTIDE SEQUENCE [LARGE SCALE GENOMIC DNA]</scope>
</reference>
<evidence type="ECO:0000259" key="14">
    <source>
        <dbReference type="PROSITE" id="PS52029"/>
    </source>
</evidence>
<dbReference type="Gene3D" id="2.40.440.10">
    <property type="entry name" value="L,D-transpeptidase catalytic domain-like"/>
    <property type="match status" value="1"/>
</dbReference>